<feature type="domain" description="Transcription elongation factor GreA/GreB C-terminal" evidence="10">
    <location>
        <begin position="641"/>
        <end position="711"/>
    </location>
</feature>
<dbReference type="GO" id="GO:0070063">
    <property type="term" value="F:RNA polymerase binding"/>
    <property type="evidence" value="ECO:0007669"/>
    <property type="project" value="InterPro"/>
</dbReference>
<feature type="coiled-coil region" evidence="8">
    <location>
        <begin position="387"/>
        <end position="414"/>
    </location>
</feature>
<evidence type="ECO:0000256" key="3">
    <source>
        <dbReference type="ARBA" id="ARBA00023015"/>
    </source>
</evidence>
<dbReference type="InterPro" id="IPR036953">
    <property type="entry name" value="GreA/GreB_C_sf"/>
</dbReference>
<dbReference type="InterPro" id="IPR022691">
    <property type="entry name" value="Tscrpt_elong_fac_GreA/B_N"/>
</dbReference>
<evidence type="ECO:0000256" key="6">
    <source>
        <dbReference type="ARBA" id="ARBA00024916"/>
    </source>
</evidence>
<keyword evidence="12" id="KW-0648">Protein biosynthesis</keyword>
<protein>
    <recommendedName>
        <fullName evidence="2 8">Transcription elongation factor GreA</fullName>
    </recommendedName>
    <alternativeName>
        <fullName evidence="7 8">Transcript cleavage factor GreA</fullName>
    </alternativeName>
</protein>
<comment type="similarity">
    <text evidence="1 8 9">Belongs to the GreA/GreB family.</text>
</comment>
<evidence type="ECO:0000256" key="4">
    <source>
        <dbReference type="ARBA" id="ARBA00023125"/>
    </source>
</evidence>
<dbReference type="Pfam" id="PF03449">
    <property type="entry name" value="GreA_GreB_N"/>
    <property type="match status" value="1"/>
</dbReference>
<dbReference type="Gene3D" id="3.10.50.30">
    <property type="entry name" value="Transcription elongation factor, GreA/GreB, C-terminal domain"/>
    <property type="match status" value="1"/>
</dbReference>
<evidence type="ECO:0000256" key="1">
    <source>
        <dbReference type="ARBA" id="ARBA00008213"/>
    </source>
</evidence>
<keyword evidence="3 8" id="KW-0805">Transcription regulation</keyword>
<dbReference type="InterPro" id="IPR028624">
    <property type="entry name" value="Tscrpt_elong_fac_GreA/B"/>
</dbReference>
<dbReference type="InterPro" id="IPR001437">
    <property type="entry name" value="Tscrpt_elong_fac_GreA/B_C"/>
</dbReference>
<evidence type="ECO:0000256" key="7">
    <source>
        <dbReference type="ARBA" id="ARBA00030776"/>
    </source>
</evidence>
<keyword evidence="12" id="KW-0251">Elongation factor</keyword>
<dbReference type="SUPFAM" id="SSF54534">
    <property type="entry name" value="FKBP-like"/>
    <property type="match status" value="1"/>
</dbReference>
<name>A0A7V0Z559_UNCW3</name>
<dbReference type="InterPro" id="IPR023459">
    <property type="entry name" value="Tscrpt_elong_fac_GreA/B_fam"/>
</dbReference>
<accession>A0A7V0Z559</accession>
<dbReference type="InterPro" id="IPR036805">
    <property type="entry name" value="Tscrpt_elong_fac_GreA/B_N_sf"/>
</dbReference>
<dbReference type="FunFam" id="1.10.287.180:FF:000001">
    <property type="entry name" value="Transcription elongation factor GreA"/>
    <property type="match status" value="1"/>
</dbReference>
<comment type="caution">
    <text evidence="12">The sequence shown here is derived from an EMBL/GenBank/DDBJ whole genome shotgun (WGS) entry which is preliminary data.</text>
</comment>
<evidence type="ECO:0000256" key="2">
    <source>
        <dbReference type="ARBA" id="ARBA00013729"/>
    </source>
</evidence>
<dbReference type="HAMAP" id="MF_00105">
    <property type="entry name" value="GreA_GreB"/>
    <property type="match status" value="1"/>
</dbReference>
<dbReference type="Gene3D" id="1.10.287.180">
    <property type="entry name" value="Transcription elongation factor, GreA/GreB, N-terminal domain"/>
    <property type="match status" value="1"/>
</dbReference>
<evidence type="ECO:0000256" key="5">
    <source>
        <dbReference type="ARBA" id="ARBA00023163"/>
    </source>
</evidence>
<dbReference type="AlphaFoldDB" id="A0A7V0Z559"/>
<dbReference type="GO" id="GO:0003677">
    <property type="term" value="F:DNA binding"/>
    <property type="evidence" value="ECO:0007669"/>
    <property type="project" value="UniProtKB-UniRule"/>
</dbReference>
<feature type="domain" description="Transcription elongation factor GreA/GreB N-terminal" evidence="11">
    <location>
        <begin position="563"/>
        <end position="633"/>
    </location>
</feature>
<dbReference type="NCBIfam" id="TIGR01462">
    <property type="entry name" value="greA"/>
    <property type="match status" value="1"/>
</dbReference>
<dbReference type="SUPFAM" id="SSF46557">
    <property type="entry name" value="GreA transcript cleavage protein, N-terminal domain"/>
    <property type="match status" value="1"/>
</dbReference>
<evidence type="ECO:0000256" key="9">
    <source>
        <dbReference type="RuleBase" id="RU000556"/>
    </source>
</evidence>
<sequence>MKYYIEIKYLVKKRLNPLAFSNFFWYNIRMIEKAKKLIEEKDFSGLENLWMEILEDKNILLKDFLKIANELKSIKETSRGFMLLEILASHLVNQNDIDGAIEVYKHMPYFTEDDKIIRRTLVELYKKRYEGNERIERYIELSGIEKNEHIFKSIERLEEFLKYDIGRVFYFERFGLGEVVAMNPEKKELIIDFQKQKGYFVKFDVAQKLLMPAPEGHYLNKKYRNIEDLKKFAKDDPQSLVIYLLKSFKEPLSSSEIKNHLMGVVEENEIDKFWEKVRKKLEKDENIKVETKKALKTYQFIEGLDKKETYVETYKKADLDEKYLLAEKLAKEQPGIFNEIILSLISFANGNYRSEPALALDVIYLCDEYKKTGINYTIDDLLQLRGYEELLLNLKNIEHKKKFLTEIKKRESQNWQKIFQQILTLSDDTKLIEEIEEQLINAGFEMEELYKSILSMPQKFPGTFLYLLKKIANGTLKKFSEPRYLSRLIGSLEHIKGAKPIFIKGFSLEKFDELIKNGEINEIQKIKDALIKSSALKDYEKNDYLRIINYHFPQLQEKKGDFIYTTQEALTQKKKELEYLLTVAIPENKKEISRAREFGDLSENFEYKAAKERQDQLYQRVRTIESELQRAKIIDFNNIDTSRVSIGTKVILKNLQENSIIEYTILGPWDSNLSKNIISYGSPLAKDVLLEKRVGDKIELENKIYEIIRIEIAKN</sequence>
<comment type="function">
    <text evidence="6 8 9">Necessary for efficient RNA polymerase transcription elongation past template-encoded arresting sites. The arresting sites in DNA have the property of trapping a certain fraction of elongating RNA polymerases that pass through, resulting in locked ternary complexes. Cleavage of the nascent transcript by cleavage factors such as GreA or GreB allows the resumption of elongation from the new 3'terminus. GreA releases sequences of 2 to 3 nucleotides.</text>
</comment>
<evidence type="ECO:0000256" key="8">
    <source>
        <dbReference type="HAMAP-Rule" id="MF_00105"/>
    </source>
</evidence>
<dbReference type="GO" id="GO:0032784">
    <property type="term" value="P:regulation of DNA-templated transcription elongation"/>
    <property type="evidence" value="ECO:0007669"/>
    <property type="project" value="UniProtKB-UniRule"/>
</dbReference>
<dbReference type="Pfam" id="PF01272">
    <property type="entry name" value="GreA_GreB"/>
    <property type="match status" value="1"/>
</dbReference>
<gene>
    <name evidence="8 12" type="primary">greA</name>
    <name evidence="12" type="ORF">ENP86_04405</name>
</gene>
<reference evidence="12" key="1">
    <citation type="journal article" date="2020" name="mSystems">
        <title>Genome- and Community-Level Interaction Insights into Carbon Utilization and Element Cycling Functions of Hydrothermarchaeota in Hydrothermal Sediment.</title>
        <authorList>
            <person name="Zhou Z."/>
            <person name="Liu Y."/>
            <person name="Xu W."/>
            <person name="Pan J."/>
            <person name="Luo Z.H."/>
            <person name="Li M."/>
        </authorList>
    </citation>
    <scope>NUCLEOTIDE SEQUENCE [LARGE SCALE GENOMIC DNA]</scope>
    <source>
        <strain evidence="12">SpSt-258</strain>
    </source>
</reference>
<evidence type="ECO:0000313" key="12">
    <source>
        <dbReference type="EMBL" id="HDY58777.1"/>
    </source>
</evidence>
<keyword evidence="8" id="KW-0175">Coiled coil</keyword>
<proteinExistence type="inferred from homology"/>
<dbReference type="EMBL" id="DSKY01000012">
    <property type="protein sequence ID" value="HDY58777.1"/>
    <property type="molecule type" value="Genomic_DNA"/>
</dbReference>
<dbReference type="GO" id="GO:0006354">
    <property type="term" value="P:DNA-templated transcription elongation"/>
    <property type="evidence" value="ECO:0007669"/>
    <property type="project" value="TreeGrafter"/>
</dbReference>
<evidence type="ECO:0000259" key="10">
    <source>
        <dbReference type="Pfam" id="PF01272"/>
    </source>
</evidence>
<dbReference type="InterPro" id="IPR006359">
    <property type="entry name" value="Tscrpt_elong_fac_GreA"/>
</dbReference>
<organism evidence="12">
    <name type="scientific">candidate division WOR-3 bacterium</name>
    <dbReference type="NCBI Taxonomy" id="2052148"/>
    <lineage>
        <taxon>Bacteria</taxon>
        <taxon>Bacteria division WOR-3</taxon>
    </lineage>
</organism>
<dbReference type="PANTHER" id="PTHR30437:SF4">
    <property type="entry name" value="TRANSCRIPTION ELONGATION FACTOR GREA"/>
    <property type="match status" value="1"/>
</dbReference>
<dbReference type="GO" id="GO:0003746">
    <property type="term" value="F:translation elongation factor activity"/>
    <property type="evidence" value="ECO:0007669"/>
    <property type="project" value="UniProtKB-KW"/>
</dbReference>
<evidence type="ECO:0000259" key="11">
    <source>
        <dbReference type="Pfam" id="PF03449"/>
    </source>
</evidence>
<keyword evidence="5 8" id="KW-0804">Transcription</keyword>
<keyword evidence="4 8" id="KW-0238">DNA-binding</keyword>
<dbReference type="PANTHER" id="PTHR30437">
    <property type="entry name" value="TRANSCRIPTION ELONGATION FACTOR GREA"/>
    <property type="match status" value="1"/>
</dbReference>